<reference evidence="2" key="1">
    <citation type="journal article" date="2021" name="Microb. Physiol.">
        <title>Proteogenomic Insights into the Physiology of Marine, Sulfate-Reducing, Filamentous Desulfonema limicola and Desulfonema magnum.</title>
        <authorList>
            <person name="Schnaars V."/>
            <person name="Wohlbrand L."/>
            <person name="Scheve S."/>
            <person name="Hinrichs C."/>
            <person name="Reinhardt R."/>
            <person name="Rabus R."/>
        </authorList>
    </citation>
    <scope>NUCLEOTIDE SEQUENCE</scope>
    <source>
        <strain evidence="2">4be13</strain>
    </source>
</reference>
<keyword evidence="3" id="KW-1185">Reference proteome</keyword>
<dbReference type="KEGG" id="dmm:dnm_098560"/>
<evidence type="ECO:0000256" key="1">
    <source>
        <dbReference type="SAM" id="MobiDB-lite"/>
    </source>
</evidence>
<organism evidence="2 3">
    <name type="scientific">Desulfonema magnum</name>
    <dbReference type="NCBI Taxonomy" id="45655"/>
    <lineage>
        <taxon>Bacteria</taxon>
        <taxon>Pseudomonadati</taxon>
        <taxon>Thermodesulfobacteriota</taxon>
        <taxon>Desulfobacteria</taxon>
        <taxon>Desulfobacterales</taxon>
        <taxon>Desulfococcaceae</taxon>
        <taxon>Desulfonema</taxon>
    </lineage>
</organism>
<dbReference type="Proteomes" id="UP000663722">
    <property type="component" value="Chromosome"/>
</dbReference>
<evidence type="ECO:0000313" key="2">
    <source>
        <dbReference type="EMBL" id="QTA93752.1"/>
    </source>
</evidence>
<dbReference type="AntiFam" id="ANF00272">
    <property type="entry name" value="Translation of CRISPR region"/>
</dbReference>
<feature type="region of interest" description="Disordered" evidence="1">
    <location>
        <begin position="234"/>
        <end position="263"/>
    </location>
</feature>
<sequence>MPQIVCECRGVSIHAPRAGSDLLQERKMFPEFPFQSTPPVRGATHISIVFFMQFPVSIHAPRAGSDQLWLCALSVFSVSIHAPRAGSDVCCFQAWDGILVSIHAPRAGSDVTSITKRNARRIVSIHAPRAGSDFHTRDNDRILIWFQSTPPVRGATSFLRVRISLLFQSTPPVRGATLRNGRLDSRCEGFQSTPPVRGATRIYRAILDHGTVSIHAPRAGSDIVSPCPYKPSVSIHAPRTGSDERTVSGRIRNRSFNPRPPCGERPVTPCDELDCGMFQSTPPVRGATEDFLRAWYRGFVSIHVPRAGSD</sequence>
<dbReference type="AlphaFoldDB" id="A0A975BY96"/>
<dbReference type="EMBL" id="CP061800">
    <property type="protein sequence ID" value="QTA93752.1"/>
    <property type="molecule type" value="Genomic_DNA"/>
</dbReference>
<gene>
    <name evidence="2" type="ORF">dnm_098560</name>
</gene>
<proteinExistence type="predicted"/>
<protein>
    <submittedName>
        <fullName evidence="2">Uncharacterized protein</fullName>
    </submittedName>
</protein>
<accession>A0A975BY96</accession>
<name>A0A975BY96_9BACT</name>
<evidence type="ECO:0000313" key="3">
    <source>
        <dbReference type="Proteomes" id="UP000663722"/>
    </source>
</evidence>